<evidence type="ECO:0000256" key="6">
    <source>
        <dbReference type="SAM" id="Phobius"/>
    </source>
</evidence>
<feature type="transmembrane region" description="Helical" evidence="6">
    <location>
        <begin position="248"/>
        <end position="267"/>
    </location>
</feature>
<dbReference type="OMA" id="FDHERYF"/>
<keyword evidence="3 6" id="KW-0812">Transmembrane</keyword>
<keyword evidence="5 6" id="KW-0472">Membrane</keyword>
<organism evidence="7 8">
    <name type="scientific">Diacronema lutheri</name>
    <name type="common">Unicellular marine alga</name>
    <name type="synonym">Monochrysis lutheri</name>
    <dbReference type="NCBI Taxonomy" id="2081491"/>
    <lineage>
        <taxon>Eukaryota</taxon>
        <taxon>Haptista</taxon>
        <taxon>Haptophyta</taxon>
        <taxon>Pavlovophyceae</taxon>
        <taxon>Pavlovales</taxon>
        <taxon>Pavlovaceae</taxon>
        <taxon>Diacronema</taxon>
    </lineage>
</organism>
<dbReference type="AlphaFoldDB" id="A0A8J6CEN7"/>
<feature type="transmembrane region" description="Helical" evidence="6">
    <location>
        <begin position="216"/>
        <end position="241"/>
    </location>
</feature>
<keyword evidence="8" id="KW-1185">Reference proteome</keyword>
<protein>
    <submittedName>
        <fullName evidence="7">Uncharacterized protein</fullName>
    </submittedName>
</protein>
<evidence type="ECO:0000256" key="5">
    <source>
        <dbReference type="ARBA" id="ARBA00023136"/>
    </source>
</evidence>
<name>A0A8J6CEN7_DIALT</name>
<accession>A0A8J6CEN7</accession>
<evidence type="ECO:0000256" key="2">
    <source>
        <dbReference type="ARBA" id="ARBA00006945"/>
    </source>
</evidence>
<dbReference type="GO" id="GO:0016020">
    <property type="term" value="C:membrane"/>
    <property type="evidence" value="ECO:0007669"/>
    <property type="project" value="UniProtKB-SubCell"/>
</dbReference>
<gene>
    <name evidence="7" type="ORF">KFE25_013389</name>
</gene>
<reference evidence="7" key="1">
    <citation type="submission" date="2021-05" db="EMBL/GenBank/DDBJ databases">
        <title>The genome of the haptophyte Pavlova lutheri (Diacronema luteri, Pavlovales) - a model for lipid biosynthesis in eukaryotic algae.</title>
        <authorList>
            <person name="Hulatt C.J."/>
            <person name="Posewitz M.C."/>
        </authorList>
    </citation>
    <scope>NUCLEOTIDE SEQUENCE</scope>
    <source>
        <strain evidence="7">NIVA-4/92</strain>
    </source>
</reference>
<sequence>MPSPPRRDVAREVSACASALSVQLATALAENVNVKSVHRKLSSFSRMLITITFAEDAWRMVSDYAVQVRTMDELVEHGTNLVPAPLTRAMPAVSAALQIYGVAAVVTERQPTRGAAVLLCWCVLHPFVYGQGSNILFLAETVTVTGGLLILLAHWRQGQQREVARASNGADHRTAELGDDTLTSVLHLAGRVCVSCYFVVYGLLKLQSTLSGTRTVLSLPVGLVHGCLMVVLCYMSLLLIVGSKSRRVALLLSAIMFATNLYWHPFWMRLGDGASSELAHSQRHLNIVLNGVGGEQAGQGGAAARAASAFDQRGKPLPLALRGLAALGQAAKPRLAMQISVFDHERYFFFQRLSTVGALLLLAVHGPGRVSVDSEASGTVSLSKLMHVVKGND</sequence>
<comment type="similarity">
    <text evidence="2">Belongs to the SURF4 family.</text>
</comment>
<feature type="transmembrane region" description="Helical" evidence="6">
    <location>
        <begin position="185"/>
        <end position="204"/>
    </location>
</feature>
<keyword evidence="4 6" id="KW-1133">Transmembrane helix</keyword>
<feature type="transmembrane region" description="Helical" evidence="6">
    <location>
        <begin position="135"/>
        <end position="155"/>
    </location>
</feature>
<evidence type="ECO:0000256" key="4">
    <source>
        <dbReference type="ARBA" id="ARBA00022989"/>
    </source>
</evidence>
<dbReference type="EMBL" id="JAGTXO010000004">
    <property type="protein sequence ID" value="KAG8468306.1"/>
    <property type="molecule type" value="Genomic_DNA"/>
</dbReference>
<comment type="subcellular location">
    <subcellularLocation>
        <location evidence="1">Membrane</location>
        <topology evidence="1">Multi-pass membrane protein</topology>
    </subcellularLocation>
</comment>
<comment type="caution">
    <text evidence="7">The sequence shown here is derived from an EMBL/GenBank/DDBJ whole genome shotgun (WGS) entry which is preliminary data.</text>
</comment>
<evidence type="ECO:0000256" key="3">
    <source>
        <dbReference type="ARBA" id="ARBA00022692"/>
    </source>
</evidence>
<proteinExistence type="inferred from homology"/>
<dbReference type="InterPro" id="IPR002995">
    <property type="entry name" value="Surf4"/>
</dbReference>
<dbReference type="Pfam" id="PF02077">
    <property type="entry name" value="SURF4"/>
    <property type="match status" value="1"/>
</dbReference>
<evidence type="ECO:0000313" key="8">
    <source>
        <dbReference type="Proteomes" id="UP000751190"/>
    </source>
</evidence>
<evidence type="ECO:0000256" key="1">
    <source>
        <dbReference type="ARBA" id="ARBA00004141"/>
    </source>
</evidence>
<dbReference type="Proteomes" id="UP000751190">
    <property type="component" value="Unassembled WGS sequence"/>
</dbReference>
<evidence type="ECO:0000313" key="7">
    <source>
        <dbReference type="EMBL" id="KAG8468306.1"/>
    </source>
</evidence>